<dbReference type="InterPro" id="IPR046670">
    <property type="entry name" value="DUF6540"/>
</dbReference>
<gene>
    <name evidence="1" type="ORF">PRK78_006260</name>
</gene>
<dbReference type="EMBL" id="CP120630">
    <property type="protein sequence ID" value="WEW60772.1"/>
    <property type="molecule type" value="Genomic_DNA"/>
</dbReference>
<evidence type="ECO:0000313" key="1">
    <source>
        <dbReference type="EMBL" id="WEW60772.1"/>
    </source>
</evidence>
<evidence type="ECO:0000313" key="2">
    <source>
        <dbReference type="Proteomes" id="UP001219355"/>
    </source>
</evidence>
<accession>A0AAF0DN67</accession>
<keyword evidence="2" id="KW-1185">Reference proteome</keyword>
<organism evidence="1 2">
    <name type="scientific">Emydomyces testavorans</name>
    <dbReference type="NCBI Taxonomy" id="2070801"/>
    <lineage>
        <taxon>Eukaryota</taxon>
        <taxon>Fungi</taxon>
        <taxon>Dikarya</taxon>
        <taxon>Ascomycota</taxon>
        <taxon>Pezizomycotina</taxon>
        <taxon>Eurotiomycetes</taxon>
        <taxon>Eurotiomycetidae</taxon>
        <taxon>Onygenales</taxon>
        <taxon>Nannizziopsiaceae</taxon>
        <taxon>Emydomyces</taxon>
    </lineage>
</organism>
<proteinExistence type="predicted"/>
<protein>
    <submittedName>
        <fullName evidence="1">Uncharacterized protein</fullName>
    </submittedName>
</protein>
<sequence length="181" mass="20141">MSDYPTSNTPVTTAGFTEFCEVNGRQFKRKKGTQQWTEVSKGGVAEDTVTPFAQLSLVHQKQADGEPLHWSLFVARENEEGMVYQVKGDAECMNYKPSPYPINVVKSASFLNAYNLASLTEQQAMIVKEVAEREPPPSAVNRQAVVENCQGWTVRVIAKLVDRGIVQSAKLQMAKSMVERI</sequence>
<dbReference type="Pfam" id="PF20174">
    <property type="entry name" value="DUF6540"/>
    <property type="match status" value="1"/>
</dbReference>
<name>A0AAF0DN67_9EURO</name>
<dbReference type="Proteomes" id="UP001219355">
    <property type="component" value="Chromosome 4"/>
</dbReference>
<reference evidence="1" key="1">
    <citation type="submission" date="2023-03" db="EMBL/GenBank/DDBJ databases">
        <title>Emydomyces testavorans Genome Sequence.</title>
        <authorList>
            <person name="Hoyer L."/>
        </authorList>
    </citation>
    <scope>NUCLEOTIDE SEQUENCE</scope>
    <source>
        <strain evidence="1">16-2883</strain>
    </source>
</reference>
<dbReference type="AlphaFoldDB" id="A0AAF0DN67"/>